<evidence type="ECO:0000256" key="7">
    <source>
        <dbReference type="ARBA" id="ARBA00024348"/>
    </source>
</evidence>
<keyword evidence="8" id="KW-0813">Transport</keyword>
<comment type="subcellular location">
    <subcellularLocation>
        <location evidence="1">Cell membrane</location>
        <topology evidence="1">Multi-pass membrane protein</topology>
    </subcellularLocation>
</comment>
<accession>A0AAN7ZC93</accession>
<feature type="transmembrane region" description="Helical" evidence="9">
    <location>
        <begin position="285"/>
        <end position="309"/>
    </location>
</feature>
<evidence type="ECO:0000256" key="6">
    <source>
        <dbReference type="ARBA" id="ARBA00023180"/>
    </source>
</evidence>
<sequence>MHDLEISEKQEIDFKRKRTVGKLRQFLATVCLGPISLGASLSWTSPVLPQLLEQDSSTNFTYNSTNASTNSHIFDNSSATFKLTIDEGSWIGSMLAIGVLAAAIPSGYLAGRFGLKKSTIALVIPNLLFTIIVLFANNAYVLCVARFLSGVATGGISVVGPMYLSEIADVSLRGTLGTFFEFLIYAGVVFVAICGAYVSYTTLTIILGVVALFFGIIFFFLPESPAYLIKINKREKAEAALNFYRSECYNVENALDEIYERVHKKTDEKVNIFVEMRSKAVIRGLIASTGLTIFQQLSGIDGVTFYTVYIFQAADTQLNEYTSAIILSSVQLLSAVVVIVVIEKAGRKVFLYISASGTCVCLAALAMYFHFKLSGITFFGMGVIPLASTMVYACAFSAGLGPVPWMVNGELFAPAVKGIANGITITSNWVCLFIITKTLPIMMEEVGPHITFYFYSACMLLCLVFIKFCVPETRGKSLEQIQNELRS</sequence>
<feature type="transmembrane region" description="Helical" evidence="9">
    <location>
        <begin position="321"/>
        <end position="342"/>
    </location>
</feature>
<dbReference type="PROSITE" id="PS50850">
    <property type="entry name" value="MFS"/>
    <property type="match status" value="1"/>
</dbReference>
<dbReference type="PRINTS" id="PR00171">
    <property type="entry name" value="SUGRTRNSPORT"/>
</dbReference>
<evidence type="ECO:0000256" key="9">
    <source>
        <dbReference type="SAM" id="Phobius"/>
    </source>
</evidence>
<dbReference type="InterPro" id="IPR050549">
    <property type="entry name" value="MFS_Trehalose_Transporter"/>
</dbReference>
<feature type="transmembrane region" description="Helical" evidence="9">
    <location>
        <begin position="204"/>
        <end position="221"/>
    </location>
</feature>
<keyword evidence="12" id="KW-1185">Reference proteome</keyword>
<evidence type="ECO:0000256" key="2">
    <source>
        <dbReference type="ARBA" id="ARBA00022475"/>
    </source>
</evidence>
<dbReference type="FunFam" id="1.20.1250.20:FF:000055">
    <property type="entry name" value="Facilitated trehalose transporter Tret1-2 homolog"/>
    <property type="match status" value="1"/>
</dbReference>
<dbReference type="Proteomes" id="UP001329430">
    <property type="component" value="Chromosome 7"/>
</dbReference>
<dbReference type="InterPro" id="IPR005829">
    <property type="entry name" value="Sugar_transporter_CS"/>
</dbReference>
<evidence type="ECO:0000259" key="10">
    <source>
        <dbReference type="PROSITE" id="PS50850"/>
    </source>
</evidence>
<keyword evidence="3 9" id="KW-0812">Transmembrane</keyword>
<dbReference type="PROSITE" id="PS00217">
    <property type="entry name" value="SUGAR_TRANSPORT_2"/>
    <property type="match status" value="1"/>
</dbReference>
<dbReference type="InterPro" id="IPR036259">
    <property type="entry name" value="MFS_trans_sf"/>
</dbReference>
<dbReference type="InterPro" id="IPR020846">
    <property type="entry name" value="MFS_dom"/>
</dbReference>
<feature type="transmembrane region" description="Helical" evidence="9">
    <location>
        <begin position="90"/>
        <end position="110"/>
    </location>
</feature>
<feature type="transmembrane region" description="Helical" evidence="9">
    <location>
        <begin position="26"/>
        <end position="43"/>
    </location>
</feature>
<dbReference type="PANTHER" id="PTHR48021:SF86">
    <property type="entry name" value="FACILITATED TREHALOSE TRANSPORTER TRET1-1-LIKE PROTEIN"/>
    <property type="match status" value="1"/>
</dbReference>
<evidence type="ECO:0000256" key="1">
    <source>
        <dbReference type="ARBA" id="ARBA00004651"/>
    </source>
</evidence>
<evidence type="ECO:0000313" key="11">
    <source>
        <dbReference type="EMBL" id="KAK5640895.1"/>
    </source>
</evidence>
<evidence type="ECO:0000256" key="3">
    <source>
        <dbReference type="ARBA" id="ARBA00022692"/>
    </source>
</evidence>
<organism evidence="11 12">
    <name type="scientific">Pyrocoelia pectoralis</name>
    <dbReference type="NCBI Taxonomy" id="417401"/>
    <lineage>
        <taxon>Eukaryota</taxon>
        <taxon>Metazoa</taxon>
        <taxon>Ecdysozoa</taxon>
        <taxon>Arthropoda</taxon>
        <taxon>Hexapoda</taxon>
        <taxon>Insecta</taxon>
        <taxon>Pterygota</taxon>
        <taxon>Neoptera</taxon>
        <taxon>Endopterygota</taxon>
        <taxon>Coleoptera</taxon>
        <taxon>Polyphaga</taxon>
        <taxon>Elateriformia</taxon>
        <taxon>Elateroidea</taxon>
        <taxon>Lampyridae</taxon>
        <taxon>Lampyrinae</taxon>
        <taxon>Pyrocoelia</taxon>
    </lineage>
</organism>
<comment type="caution">
    <text evidence="11">The sequence shown here is derived from an EMBL/GenBank/DDBJ whole genome shotgun (WGS) entry which is preliminary data.</text>
</comment>
<dbReference type="NCBIfam" id="TIGR00879">
    <property type="entry name" value="SP"/>
    <property type="match status" value="1"/>
</dbReference>
<feature type="transmembrane region" description="Helical" evidence="9">
    <location>
        <begin position="452"/>
        <end position="470"/>
    </location>
</feature>
<gene>
    <name evidence="11" type="ORF">RI129_009442</name>
</gene>
<dbReference type="PANTHER" id="PTHR48021">
    <property type="match status" value="1"/>
</dbReference>
<dbReference type="PROSITE" id="PS00216">
    <property type="entry name" value="SUGAR_TRANSPORT_1"/>
    <property type="match status" value="1"/>
</dbReference>
<dbReference type="AlphaFoldDB" id="A0AAN7ZC93"/>
<dbReference type="GO" id="GO:0051119">
    <property type="term" value="F:sugar transmembrane transporter activity"/>
    <property type="evidence" value="ECO:0007669"/>
    <property type="project" value="InterPro"/>
</dbReference>
<evidence type="ECO:0000313" key="12">
    <source>
        <dbReference type="Proteomes" id="UP001329430"/>
    </source>
</evidence>
<proteinExistence type="inferred from homology"/>
<dbReference type="InterPro" id="IPR003663">
    <property type="entry name" value="Sugar/inositol_transpt"/>
</dbReference>
<feature type="domain" description="Major facilitator superfamily (MFS) profile" evidence="10">
    <location>
        <begin position="26"/>
        <end position="474"/>
    </location>
</feature>
<evidence type="ECO:0000256" key="5">
    <source>
        <dbReference type="ARBA" id="ARBA00023136"/>
    </source>
</evidence>
<feature type="transmembrane region" description="Helical" evidence="9">
    <location>
        <begin position="419"/>
        <end position="440"/>
    </location>
</feature>
<dbReference type="Gene3D" id="1.20.1250.20">
    <property type="entry name" value="MFS general substrate transporter like domains"/>
    <property type="match status" value="1"/>
</dbReference>
<feature type="transmembrane region" description="Helical" evidence="9">
    <location>
        <begin position="147"/>
        <end position="164"/>
    </location>
</feature>
<feature type="transmembrane region" description="Helical" evidence="9">
    <location>
        <begin position="122"/>
        <end position="141"/>
    </location>
</feature>
<keyword evidence="5 9" id="KW-0472">Membrane</keyword>
<keyword evidence="6" id="KW-0325">Glycoprotein</keyword>
<feature type="transmembrane region" description="Helical" evidence="9">
    <location>
        <begin position="176"/>
        <end position="198"/>
    </location>
</feature>
<dbReference type="SUPFAM" id="SSF103473">
    <property type="entry name" value="MFS general substrate transporter"/>
    <property type="match status" value="1"/>
</dbReference>
<feature type="transmembrane region" description="Helical" evidence="9">
    <location>
        <begin position="383"/>
        <end position="407"/>
    </location>
</feature>
<dbReference type="InterPro" id="IPR044775">
    <property type="entry name" value="MFS_ERD6/Tret1-like"/>
</dbReference>
<dbReference type="CDD" id="cd17358">
    <property type="entry name" value="MFS_GLUT6_8_Class3_like"/>
    <property type="match status" value="1"/>
</dbReference>
<dbReference type="GO" id="GO:0005886">
    <property type="term" value="C:plasma membrane"/>
    <property type="evidence" value="ECO:0007669"/>
    <property type="project" value="UniProtKB-SubCell"/>
</dbReference>
<keyword evidence="4 9" id="KW-1133">Transmembrane helix</keyword>
<comment type="similarity">
    <text evidence="7">Belongs to the major facilitator superfamily. Sugar transporter (TC 2.A.1.1) family. Trehalose transporter subfamily.</text>
</comment>
<reference evidence="11 12" key="1">
    <citation type="journal article" date="2024" name="Insects">
        <title>An Improved Chromosome-Level Genome Assembly of the Firefly Pyrocoelia pectoralis.</title>
        <authorList>
            <person name="Fu X."/>
            <person name="Meyer-Rochow V.B."/>
            <person name="Ballantyne L."/>
            <person name="Zhu X."/>
        </authorList>
    </citation>
    <scope>NUCLEOTIDE SEQUENCE [LARGE SCALE GENOMIC DNA]</scope>
    <source>
        <strain evidence="11">XCY_ONT2</strain>
    </source>
</reference>
<keyword evidence="2" id="KW-1003">Cell membrane</keyword>
<feature type="transmembrane region" description="Helical" evidence="9">
    <location>
        <begin position="349"/>
        <end position="371"/>
    </location>
</feature>
<dbReference type="EMBL" id="JAVRBK010000007">
    <property type="protein sequence ID" value="KAK5640895.1"/>
    <property type="molecule type" value="Genomic_DNA"/>
</dbReference>
<name>A0AAN7ZC93_9COLE</name>
<dbReference type="InterPro" id="IPR005828">
    <property type="entry name" value="MFS_sugar_transport-like"/>
</dbReference>
<evidence type="ECO:0000256" key="4">
    <source>
        <dbReference type="ARBA" id="ARBA00022989"/>
    </source>
</evidence>
<dbReference type="Pfam" id="PF00083">
    <property type="entry name" value="Sugar_tr"/>
    <property type="match status" value="1"/>
</dbReference>
<evidence type="ECO:0000256" key="8">
    <source>
        <dbReference type="RuleBase" id="RU003346"/>
    </source>
</evidence>
<protein>
    <recommendedName>
        <fullName evidence="10">Major facilitator superfamily (MFS) profile domain-containing protein</fullName>
    </recommendedName>
</protein>